<feature type="domain" description="Poly(A) RNA polymerase mitochondrial-like central palm" evidence="2">
    <location>
        <begin position="215"/>
        <end position="334"/>
    </location>
</feature>
<sequence>MMSHLHHMHECSSSSEKIKDLEGSQGNKAKEKRRKKQMWVLLSKSSMVNAHIVTVTKSELYYNLLAFCFGSLMKKKPFCQENLDKFMTGKTPFLVVKPDRYFTFGHPSKKRFIQPFPYSTSLVLLTSLMLVYQSTPEASLQVEKKGRGVELGVPISLLSVLRLLFLELKHLSHNLDMGILHRSLSPPSFSTSSSSSSLGPHPLQIDSELWLMVEKRTQEILYTIQPAFGSEQKRKEVINYIQSLIKGYFAVEVFPFGSVPLKTYLPDGDIDLMTLSHQSMEEDLARDVFTLLQWEEQDPGFQVNDVQYIQAQVKVVKCSVKNIAVDISFNQMGGPSTLCFLEQVDQLIGRDHLFKRSVILIKAWCFYESRILGAHHGLISAYALQILVLNIINNFHSSLSGPLAVLYKFLDYYSTFDWDNYCVSINGPIPISSFPQMESIDNNGNESLLSQEFLRNCRDMFSFLMKEPENDAPEFPIKHLNVVDPLKSSNNLGRSVNKGNFHRIRGALSYGAQRLAEIIALPGEAMGARLERFFMNTLDRNGKGQRPDADVPVPAFGTGRSEASDLSGDYDKYYSGLLHGQRYHNYPLPVPPQPSLPSSPSQIKQKSARDVLPQLLQSKQNIFSRRGTDVFLPRPQCHPYASQLQGAASGIDITRKSRGTGTYIPDVCHNRYKDLLLWMIDNPDSTHRPLSMIDQAEESPKTEKSEDGNCLNIPPDQISPETEKSEDGSCLDLSLDQFPLLPSSKKSMSSEIHQSYQNIAEACQAKDCSSTLGNIQFGSFQSQPSLQGVPSSVVKKQAGSGVSITIVGMPAVVRTELQKQQGFLESPEKMVCKQQYQLKNNIDFPPL</sequence>
<gene>
    <name evidence="4" type="ORF">DKX38_019875</name>
</gene>
<feature type="region of interest" description="Disordered" evidence="1">
    <location>
        <begin position="696"/>
        <end position="729"/>
    </location>
</feature>
<dbReference type="Gene3D" id="3.30.460.10">
    <property type="entry name" value="Beta Polymerase, domain 2"/>
    <property type="match status" value="1"/>
</dbReference>
<dbReference type="Proteomes" id="UP000326939">
    <property type="component" value="Chromosome 13"/>
</dbReference>
<dbReference type="InterPro" id="IPR058921">
    <property type="entry name" value="PAP/OAS1-rel"/>
</dbReference>
<dbReference type="CDD" id="cd05402">
    <property type="entry name" value="NT_PAP_TUTase"/>
    <property type="match status" value="1"/>
</dbReference>
<evidence type="ECO:0000256" key="1">
    <source>
        <dbReference type="SAM" id="MobiDB-lite"/>
    </source>
</evidence>
<evidence type="ECO:0000313" key="5">
    <source>
        <dbReference type="Proteomes" id="UP000326939"/>
    </source>
</evidence>
<comment type="caution">
    <text evidence="4">The sequence shown here is derived from an EMBL/GenBank/DDBJ whole genome shotgun (WGS) entry which is preliminary data.</text>
</comment>
<feature type="region of interest" description="Disordered" evidence="1">
    <location>
        <begin position="1"/>
        <end position="32"/>
    </location>
</feature>
<organism evidence="4 5">
    <name type="scientific">Salix brachista</name>
    <dbReference type="NCBI Taxonomy" id="2182728"/>
    <lineage>
        <taxon>Eukaryota</taxon>
        <taxon>Viridiplantae</taxon>
        <taxon>Streptophyta</taxon>
        <taxon>Embryophyta</taxon>
        <taxon>Tracheophyta</taxon>
        <taxon>Spermatophyta</taxon>
        <taxon>Magnoliopsida</taxon>
        <taxon>eudicotyledons</taxon>
        <taxon>Gunneridae</taxon>
        <taxon>Pentapetalae</taxon>
        <taxon>rosids</taxon>
        <taxon>fabids</taxon>
        <taxon>Malpighiales</taxon>
        <taxon>Salicaceae</taxon>
        <taxon>Saliceae</taxon>
        <taxon>Salix</taxon>
    </lineage>
</organism>
<dbReference type="PANTHER" id="PTHR45979">
    <property type="entry name" value="PAP/OAS1 SUBSTRATE-BINDING DOMAIN SUPERFAMILY"/>
    <property type="match status" value="1"/>
</dbReference>
<reference evidence="5" key="1">
    <citation type="journal article" date="2019" name="Gigascience">
        <title>De novo genome assembly of the endangered Acer yangbiense, a plant species with extremely small populations endemic to Yunnan Province, China.</title>
        <authorList>
            <person name="Yang J."/>
            <person name="Wariss H.M."/>
            <person name="Tao L."/>
            <person name="Zhang R."/>
            <person name="Yun Q."/>
            <person name="Hollingsworth P."/>
            <person name="Dao Z."/>
            <person name="Luo G."/>
            <person name="Guo H."/>
            <person name="Ma Y."/>
            <person name="Sun W."/>
        </authorList>
    </citation>
    <scope>NUCLEOTIDE SEQUENCE [LARGE SCALE GENOMIC DNA]</scope>
    <source>
        <strain evidence="5">cv. br00</strain>
    </source>
</reference>
<feature type="compositionally biased region" description="Basic and acidic residues" evidence="1">
    <location>
        <begin position="698"/>
        <end position="707"/>
    </location>
</feature>
<proteinExistence type="predicted"/>
<dbReference type="EMBL" id="VDCV01000013">
    <property type="protein sequence ID" value="KAB5529794.1"/>
    <property type="molecule type" value="Genomic_DNA"/>
</dbReference>
<dbReference type="InterPro" id="IPR058920">
    <property type="entry name" value="PAP-OAS1-bd-rel"/>
</dbReference>
<name>A0A5N5KHJ1_9ROSI</name>
<keyword evidence="5" id="KW-1185">Reference proteome</keyword>
<feature type="region of interest" description="Disordered" evidence="1">
    <location>
        <begin position="541"/>
        <end position="562"/>
    </location>
</feature>
<dbReference type="SUPFAM" id="SSF81631">
    <property type="entry name" value="PAP/OAS1 substrate-binding domain"/>
    <property type="match status" value="1"/>
</dbReference>
<dbReference type="PANTHER" id="PTHR45979:SF6">
    <property type="entry name" value="NUCLEOTIDYLTRANSFERASE DOMAIN PROTEIN"/>
    <property type="match status" value="1"/>
</dbReference>
<dbReference type="Pfam" id="PF26180">
    <property type="entry name" value="PAP-OAS1"/>
    <property type="match status" value="1"/>
</dbReference>
<dbReference type="AlphaFoldDB" id="A0A5N5KHJ1"/>
<protein>
    <recommendedName>
        <fullName evidence="6">Polymerase nucleotidyl transferase domain-containing protein</fullName>
    </recommendedName>
</protein>
<evidence type="ECO:0008006" key="6">
    <source>
        <dbReference type="Google" id="ProtNLM"/>
    </source>
</evidence>
<dbReference type="InterPro" id="IPR043519">
    <property type="entry name" value="NT_sf"/>
</dbReference>
<feature type="domain" description="PAP/OAS1 substrate-binding-related" evidence="3">
    <location>
        <begin position="348"/>
        <end position="538"/>
    </location>
</feature>
<dbReference type="InterPro" id="IPR054708">
    <property type="entry name" value="MTPAP-like_central"/>
</dbReference>
<evidence type="ECO:0000259" key="3">
    <source>
        <dbReference type="Pfam" id="PF26180"/>
    </source>
</evidence>
<dbReference type="Gene3D" id="1.10.1410.10">
    <property type="match status" value="1"/>
</dbReference>
<dbReference type="SUPFAM" id="SSF81301">
    <property type="entry name" value="Nucleotidyltransferase"/>
    <property type="match status" value="1"/>
</dbReference>
<evidence type="ECO:0000313" key="4">
    <source>
        <dbReference type="EMBL" id="KAB5529794.1"/>
    </source>
</evidence>
<accession>A0A5N5KHJ1</accession>
<evidence type="ECO:0000259" key="2">
    <source>
        <dbReference type="Pfam" id="PF22600"/>
    </source>
</evidence>
<dbReference type="Pfam" id="PF22600">
    <property type="entry name" value="MTPAP-like_central"/>
    <property type="match status" value="1"/>
</dbReference>